<gene>
    <name evidence="2" type="ORF">PITCH_A780039</name>
</gene>
<evidence type="ECO:0000259" key="1">
    <source>
        <dbReference type="PROSITE" id="PS51833"/>
    </source>
</evidence>
<dbReference type="EMBL" id="OJIN01000223">
    <property type="protein sequence ID" value="SPD75909.1"/>
    <property type="molecule type" value="Genomic_DNA"/>
</dbReference>
<dbReference type="SUPFAM" id="SSF109604">
    <property type="entry name" value="HD-domain/PDEase-like"/>
    <property type="match status" value="1"/>
</dbReference>
<dbReference type="InterPro" id="IPR013976">
    <property type="entry name" value="HDOD"/>
</dbReference>
<dbReference type="PANTHER" id="PTHR33525:SF3">
    <property type="entry name" value="RIBONUCLEASE Y"/>
    <property type="match status" value="1"/>
</dbReference>
<reference evidence="2" key="1">
    <citation type="submission" date="2018-01" db="EMBL/GenBank/DDBJ databases">
        <authorList>
            <person name="Regsiter A."/>
            <person name="William W."/>
        </authorList>
    </citation>
    <scope>NUCLEOTIDE SEQUENCE</scope>
    <source>
        <strain evidence="2">TRIP AH-1</strain>
    </source>
</reference>
<dbReference type="PROSITE" id="PS51833">
    <property type="entry name" value="HDOD"/>
    <property type="match status" value="1"/>
</dbReference>
<proteinExistence type="predicted"/>
<evidence type="ECO:0000313" key="2">
    <source>
        <dbReference type="EMBL" id="SPD75909.1"/>
    </source>
</evidence>
<dbReference type="PANTHER" id="PTHR33525">
    <property type="match status" value="1"/>
</dbReference>
<dbReference type="CDD" id="cd00077">
    <property type="entry name" value="HDc"/>
    <property type="match status" value="1"/>
</dbReference>
<dbReference type="SMART" id="SM00471">
    <property type="entry name" value="HDc"/>
    <property type="match status" value="1"/>
</dbReference>
<feature type="domain" description="HDOD" evidence="1">
    <location>
        <begin position="141"/>
        <end position="336"/>
    </location>
</feature>
<protein>
    <submittedName>
        <fullName evidence="2">Putative signal transduction protein</fullName>
    </submittedName>
</protein>
<organism evidence="2">
    <name type="scientific">uncultured Desulfobacterium sp</name>
    <dbReference type="NCBI Taxonomy" id="201089"/>
    <lineage>
        <taxon>Bacteria</taxon>
        <taxon>Pseudomonadati</taxon>
        <taxon>Thermodesulfobacteriota</taxon>
        <taxon>Desulfobacteria</taxon>
        <taxon>Desulfobacterales</taxon>
        <taxon>Desulfobacteriaceae</taxon>
        <taxon>Desulfobacterium</taxon>
        <taxon>environmental samples</taxon>
    </lineage>
</organism>
<dbReference type="Pfam" id="PF08668">
    <property type="entry name" value="HDOD"/>
    <property type="match status" value="1"/>
</dbReference>
<accession>A0A445N2H1</accession>
<dbReference type="Gene3D" id="1.10.3210.10">
    <property type="entry name" value="Hypothetical protein af1432"/>
    <property type="match status" value="1"/>
</dbReference>
<dbReference type="AlphaFoldDB" id="A0A445N2H1"/>
<dbReference type="InterPro" id="IPR003607">
    <property type="entry name" value="HD/PDEase_dom"/>
</dbReference>
<sequence>MTIVHSDDLREDMILSEDVKDVGGRLLLKKGQKIHQNHVNIIKKWGVTEVNVVGVPAEEQDTEEPEARRSEEIEREITRIFKHTDLDHPAIKELSRLAVPLRLERPATETAAKMAPAKLKDTRDNVTVNVLKKIRARNFKLPEIPKIAFELNDILADPLSTADELARVVSKSPSLTTILLKIVNSSFYGFSSKIDTISRAVTIIGTREISSLAILICEVTVFKNIPSHVLDMNLFLRHSFFCGLISRMLAATKNIEKTEQLFIGGLLHDIGRVIIYKHFSEQAESLLRRCIESENILYREEDIFLGCRHTDISRLMLQEWHFPPELEDMVFSHHDPMSARNPVEASILHLADIITNGLGMGTSGERLVPPLDYKAWELLGLSPGCFDVVIRQAIHQLSIIEPFLQ</sequence>
<name>A0A445N2H1_9BACT</name>
<dbReference type="InterPro" id="IPR052340">
    <property type="entry name" value="RNase_Y/CdgJ"/>
</dbReference>